<feature type="region of interest" description="Disordered" evidence="1">
    <location>
        <begin position="84"/>
        <end position="111"/>
    </location>
</feature>
<evidence type="ECO:0000256" key="2">
    <source>
        <dbReference type="SAM" id="SignalP"/>
    </source>
</evidence>
<dbReference type="HOGENOM" id="CLU_325670_0_0_4"/>
<feature type="chain" id="PRO_5002640222" evidence="2">
    <location>
        <begin position="18"/>
        <end position="1003"/>
    </location>
</feature>
<feature type="signal peptide" evidence="2">
    <location>
        <begin position="1"/>
        <end position="17"/>
    </location>
</feature>
<dbReference type="PROSITE" id="PS51257">
    <property type="entry name" value="PROKAR_LIPOPROTEIN"/>
    <property type="match status" value="1"/>
</dbReference>
<name>A1VUP9_POLNA</name>
<dbReference type="SUPFAM" id="SSF141571">
    <property type="entry name" value="Pentapeptide repeat-like"/>
    <property type="match status" value="2"/>
</dbReference>
<dbReference type="EMBL" id="CP000529">
    <property type="protein sequence ID" value="ABM39377.1"/>
    <property type="molecule type" value="Genomic_DNA"/>
</dbReference>
<reference evidence="4" key="1">
    <citation type="journal article" date="2009" name="Environ. Microbiol.">
        <title>The genome of Polaromonas naphthalenivorans strain CJ2, isolated from coal tar-contaminated sediment, reveals physiological and metabolic versatility and evolution through extensive horizontal gene transfer.</title>
        <authorList>
            <person name="Yagi J.M."/>
            <person name="Sims D."/>
            <person name="Brettin T."/>
            <person name="Bruce D."/>
            <person name="Madsen E.L."/>
        </authorList>
    </citation>
    <scope>NUCLEOTIDE SEQUENCE [LARGE SCALE GENOMIC DNA]</scope>
    <source>
        <strain evidence="4">CJ2</strain>
    </source>
</reference>
<protein>
    <submittedName>
        <fullName evidence="3">Pentapeptide repeat protein</fullName>
    </submittedName>
</protein>
<feature type="compositionally biased region" description="Polar residues" evidence="1">
    <location>
        <begin position="85"/>
        <end position="95"/>
    </location>
</feature>
<evidence type="ECO:0000256" key="1">
    <source>
        <dbReference type="SAM" id="MobiDB-lite"/>
    </source>
</evidence>
<sequence length="1003" mass="103093">MMKHRLAPVLLAAAVLAASCGGGDTPSPAGGTGINTGVSPGTGSVPLYQSSTETLTLPQLRVAGNIRADVKLVLKKDGNWALLSSGPTRPATASDTPGAALAAPGGNTDLGGTQTDTTLTVARLHVGSRVFGNVAVRLTGKAWAFVSSPQEVKTLHQEDFKSNTAIRADESHHVILQSSPDSGVQNVPMQLSGRNYKFCMDAQAEGADSTTLLDAAGHTIFTLKAGEPCVTLQAREGAYTLQHRYGGTGSARTLFMRNQANTTTATALAAQAASAPPGLLNAPKLLAASATATNAMAPVAEYWSVRNPAANSGAQPRSLGNAGTFYAEPVYGLDALGTGCNGKIAFSFMNPWSAQALFRIDKNAFNVPVYMGVPLGCEFYAMELYSGTGSIPPFVYGNAIYPQYDPTLASTLWNSGLGTTYASLVKDDYLTEVDDNSLRLYPTLGLDAFVVPSHPTVTIGGVAYPAPIPMPDPNAPEGFYSMGGFFASSTLVERRQQTITEQSSTRFTLASMYSTVYSPAGVQVSSATAPVLATSDSLLTVGNAAAGDVASSLSIAYRYYPDGPPSAVLGFGQIALYTGPNCTGAVVMPQADVPTFDVSGAPALKGLGTSFKLGLQTSATAFSLPLYNGEQQHFDQLTCYSGGFGSTGWTPQSMQIAVDTVTMVISTDSCEYCNLAGVDFSGVNLTNVKLSYANLNGAILSNIDLSGADLRSVSLQGAYLINANLDGANLCAAQLNGSQGVTQAATLTGAHLRNTNLALSNLDGVKLSSASFYSSNGQGTCQQTSCSSYVASTCASAYNASLNNASFDSAYLSNVDMSNVTGAGVSFNNAALFGVLFGQANLAHNKLSSVSSSFINAYLQGTDLSRANLQFADFTGAQFDAASNCIQANLNPAYSNFPGAKVPASPGSSTCVPGKPAAAFCVQSSFAPSAGYPQTDCTNICADGSTAGVGLTNGTCPNAFTCSSASWTTPLNGGGNGAMPTSNCQGAAALCGNPFTGGADPCW</sequence>
<evidence type="ECO:0000313" key="3">
    <source>
        <dbReference type="EMBL" id="ABM39377.1"/>
    </source>
</evidence>
<gene>
    <name evidence="3" type="ordered locus">Pnap_4086</name>
</gene>
<dbReference type="STRING" id="365044.Pnap_4086"/>
<dbReference type="InterPro" id="IPR051082">
    <property type="entry name" value="Pentapeptide-BTB/POZ_domain"/>
</dbReference>
<keyword evidence="2" id="KW-0732">Signal</keyword>
<dbReference type="Pfam" id="PF00805">
    <property type="entry name" value="Pentapeptide"/>
    <property type="match status" value="4"/>
</dbReference>
<accession>A1VUP9</accession>
<dbReference type="AlphaFoldDB" id="A1VUP9"/>
<evidence type="ECO:0000313" key="4">
    <source>
        <dbReference type="Proteomes" id="UP000000644"/>
    </source>
</evidence>
<organism evidence="3 4">
    <name type="scientific">Polaromonas naphthalenivorans (strain CJ2)</name>
    <dbReference type="NCBI Taxonomy" id="365044"/>
    <lineage>
        <taxon>Bacteria</taxon>
        <taxon>Pseudomonadati</taxon>
        <taxon>Pseudomonadota</taxon>
        <taxon>Betaproteobacteria</taxon>
        <taxon>Burkholderiales</taxon>
        <taxon>Comamonadaceae</taxon>
        <taxon>Polaromonas</taxon>
    </lineage>
</organism>
<dbReference type="InterPro" id="IPR001646">
    <property type="entry name" value="5peptide_repeat"/>
</dbReference>
<dbReference type="Gene3D" id="2.160.20.80">
    <property type="entry name" value="E3 ubiquitin-protein ligase SopA"/>
    <property type="match status" value="2"/>
</dbReference>
<dbReference type="PANTHER" id="PTHR14136:SF17">
    <property type="entry name" value="BTB_POZ DOMAIN-CONTAINING PROTEIN KCTD9"/>
    <property type="match status" value="1"/>
</dbReference>
<dbReference type="KEGG" id="pna:Pnap_4086"/>
<dbReference type="PANTHER" id="PTHR14136">
    <property type="entry name" value="BTB_POZ DOMAIN-CONTAINING PROTEIN KCTD9"/>
    <property type="match status" value="1"/>
</dbReference>
<dbReference type="Proteomes" id="UP000000644">
    <property type="component" value="Chromosome"/>
</dbReference>
<keyword evidence="4" id="KW-1185">Reference proteome</keyword>
<dbReference type="eggNOG" id="COG1357">
    <property type="taxonomic scope" value="Bacteria"/>
</dbReference>
<proteinExistence type="predicted"/>